<name>A0A0C2VJX0_9BACL</name>
<dbReference type="InterPro" id="IPR014729">
    <property type="entry name" value="Rossmann-like_a/b/a_fold"/>
</dbReference>
<dbReference type="GO" id="GO:0006400">
    <property type="term" value="P:tRNA modification"/>
    <property type="evidence" value="ECO:0007669"/>
    <property type="project" value="UniProtKB-UniRule"/>
</dbReference>
<comment type="catalytic activity">
    <reaction evidence="3">
        <text>cytidine(34) in elongator tRNA(Met) + acetate + ATP = N(4)-acetylcytidine(34) in elongator tRNA(Met) + AMP + diphosphate</text>
        <dbReference type="Rhea" id="RHEA:58144"/>
        <dbReference type="Rhea" id="RHEA-COMP:10693"/>
        <dbReference type="Rhea" id="RHEA-COMP:10694"/>
        <dbReference type="ChEBI" id="CHEBI:30089"/>
        <dbReference type="ChEBI" id="CHEBI:30616"/>
        <dbReference type="ChEBI" id="CHEBI:33019"/>
        <dbReference type="ChEBI" id="CHEBI:74900"/>
        <dbReference type="ChEBI" id="CHEBI:82748"/>
        <dbReference type="ChEBI" id="CHEBI:456215"/>
    </reaction>
</comment>
<dbReference type="GO" id="GO:0000049">
    <property type="term" value="F:tRNA binding"/>
    <property type="evidence" value="ECO:0007669"/>
    <property type="project" value="UniProtKB-KW"/>
</dbReference>
<dbReference type="GO" id="GO:0005524">
    <property type="term" value="F:ATP binding"/>
    <property type="evidence" value="ECO:0007669"/>
    <property type="project" value="UniProtKB-KW"/>
</dbReference>
<dbReference type="Pfam" id="PF05636">
    <property type="entry name" value="HIGH_NTase1"/>
    <property type="match status" value="1"/>
</dbReference>
<keyword evidence="3" id="KW-0963">Cytoplasm</keyword>
<dbReference type="HAMAP" id="MF_01539">
    <property type="entry name" value="TmcAL"/>
    <property type="match status" value="1"/>
</dbReference>
<feature type="binding site" evidence="3">
    <location>
        <position position="101"/>
    </location>
    <ligand>
        <name>ATP</name>
        <dbReference type="ChEBI" id="CHEBI:30616"/>
    </ligand>
</feature>
<organism evidence="4 5">
    <name type="scientific">Jeotgalibacillus soli</name>
    <dbReference type="NCBI Taxonomy" id="889306"/>
    <lineage>
        <taxon>Bacteria</taxon>
        <taxon>Bacillati</taxon>
        <taxon>Bacillota</taxon>
        <taxon>Bacilli</taxon>
        <taxon>Bacillales</taxon>
        <taxon>Caryophanaceae</taxon>
        <taxon>Jeotgalibacillus</taxon>
    </lineage>
</organism>
<evidence type="ECO:0000256" key="3">
    <source>
        <dbReference type="HAMAP-Rule" id="MF_01539"/>
    </source>
</evidence>
<keyword evidence="3" id="KW-0694">RNA-binding</keyword>
<comment type="caution">
    <text evidence="4">The sequence shown here is derived from an EMBL/GenBank/DDBJ whole genome shotgun (WGS) entry which is preliminary data.</text>
</comment>
<protein>
    <recommendedName>
        <fullName evidence="3">tRNA(Met) cytidine acetate ligase</fullName>
        <ecNumber evidence="3">6.3.4.-</ecNumber>
    </recommendedName>
</protein>
<comment type="subcellular location">
    <subcellularLocation>
        <location evidence="3">Cytoplasm</location>
    </subcellularLocation>
</comment>
<keyword evidence="2 3" id="KW-0819">tRNA processing</keyword>
<dbReference type="PATRIC" id="fig|889306.3.peg.2334"/>
<dbReference type="STRING" id="889306.KP78_23200"/>
<dbReference type="Gene3D" id="3.40.50.620">
    <property type="entry name" value="HUPs"/>
    <property type="match status" value="1"/>
</dbReference>
<evidence type="ECO:0000256" key="2">
    <source>
        <dbReference type="ARBA" id="ARBA00022694"/>
    </source>
</evidence>
<dbReference type="EC" id="6.3.4.-" evidence="3"/>
<feature type="binding site" evidence="3">
    <location>
        <position position="186"/>
    </location>
    <ligand>
        <name>ATP</name>
        <dbReference type="ChEBI" id="CHEBI:30616"/>
    </ligand>
</feature>
<dbReference type="EMBL" id="JXRP01000018">
    <property type="protein sequence ID" value="KIL44776.1"/>
    <property type="molecule type" value="Genomic_DNA"/>
</dbReference>
<dbReference type="OrthoDB" id="9769796at2"/>
<comment type="similarity">
    <text evidence="3">Belongs to the TmcAL family.</text>
</comment>
<keyword evidence="3" id="KW-0547">Nucleotide-binding</keyword>
<dbReference type="SUPFAM" id="SSF52374">
    <property type="entry name" value="Nucleotidylyl transferase"/>
    <property type="match status" value="1"/>
</dbReference>
<accession>A0A0C2VJX0</accession>
<evidence type="ECO:0000256" key="1">
    <source>
        <dbReference type="ARBA" id="ARBA00022598"/>
    </source>
</evidence>
<dbReference type="AlphaFoldDB" id="A0A0C2VJX0"/>
<comment type="caution">
    <text evidence="3">Lacks conserved residue(s) required for the propagation of feature annotation.</text>
</comment>
<comment type="function">
    <text evidence="3">Catalyzes the formation of N(4)-acetylcytidine (ac(4)C) at the wobble position of elongator tRNA(Met), using acetate and ATP as substrates. First activates an acetate ion to form acetyladenylate (Ac-AMP) and then transfers the acetyl group to tRNA to form ac(4)C34.</text>
</comment>
<dbReference type="GO" id="GO:0005737">
    <property type="term" value="C:cytoplasm"/>
    <property type="evidence" value="ECO:0007669"/>
    <property type="project" value="UniProtKB-SubCell"/>
</dbReference>
<dbReference type="NCBIfam" id="NF010191">
    <property type="entry name" value="PRK13670.1"/>
    <property type="match status" value="1"/>
</dbReference>
<keyword evidence="1 3" id="KW-0436">Ligase</keyword>
<proteinExistence type="inferred from homology"/>
<keyword evidence="5" id="KW-1185">Reference proteome</keyword>
<gene>
    <name evidence="3" type="primary">tmcAL</name>
    <name evidence="4" type="ORF">KP78_23200</name>
</gene>
<evidence type="ECO:0000313" key="5">
    <source>
        <dbReference type="Proteomes" id="UP000031938"/>
    </source>
</evidence>
<dbReference type="GO" id="GO:0016879">
    <property type="term" value="F:ligase activity, forming carbon-nitrogen bonds"/>
    <property type="evidence" value="ECO:0007669"/>
    <property type="project" value="UniProtKB-UniRule"/>
</dbReference>
<evidence type="ECO:0000313" key="4">
    <source>
        <dbReference type="EMBL" id="KIL44776.1"/>
    </source>
</evidence>
<dbReference type="PANTHER" id="PTHR37825">
    <property type="entry name" value="TRNA(MET) CYTIDINE ACETATE LIGASE"/>
    <property type="match status" value="1"/>
</dbReference>
<reference evidence="4 5" key="1">
    <citation type="submission" date="2015-01" db="EMBL/GenBank/DDBJ databases">
        <title>Genome sequencing of Jeotgalibacillus soli.</title>
        <authorList>
            <person name="Goh K.M."/>
            <person name="Chan K.-G."/>
            <person name="Yaakop A.S."/>
            <person name="Ee R."/>
            <person name="Gan H.M."/>
            <person name="Chan C.S."/>
        </authorList>
    </citation>
    <scope>NUCLEOTIDE SEQUENCE [LARGE SCALE GENOMIC DNA]</scope>
    <source>
        <strain evidence="4 5">P9</strain>
    </source>
</reference>
<dbReference type="Proteomes" id="UP000031938">
    <property type="component" value="Unassembled WGS sequence"/>
</dbReference>
<keyword evidence="3" id="KW-0820">tRNA-binding</keyword>
<keyword evidence="3" id="KW-0067">ATP-binding</keyword>
<feature type="binding site" evidence="3">
    <location>
        <begin position="7"/>
        <end position="20"/>
    </location>
    <ligand>
        <name>ATP</name>
        <dbReference type="ChEBI" id="CHEBI:30616"/>
    </ligand>
</feature>
<sequence length="404" mass="45946">MKATGMVVEYNPFHNGHLFHALAAKEQTENDVLIAVMSGPFLQRGEPALVSKWARTKMALLSGVDIVVELPYVFSTQHATTFASGSIAILGAMGCSAVCFGSEDGQIAPFLHAVQWKKKHSKEIDRLIQQYIRLGLSYPSAVAKSYTSIDKAPVLDLSKPNNILGLHYTEAIDQQQLSITPHTIKRVEANYHDEILGNNKISSATSIRKKINGSYLEDIEDHVPPSTYNELLLYKKSYHQFHSWEDYWSILQYKLVTSSLHELRDHYEIEEGIEHRLQEAAYTSLSFLLFMEQVKTKRYTWTRIQRMLTHLLTGTKKSEVQSIQSPTYIRLLGMTDNGRNYLQKNKKKLTLPLVSKVGGMIDPLLNLDLRAGRTYALGIKDRTRRQEFLKKDFTQPPIHLHSSS</sequence>
<dbReference type="InterPro" id="IPR008513">
    <property type="entry name" value="tRNA(Met)_cyd_acetate_ligase"/>
</dbReference>
<dbReference type="RefSeq" id="WP_041088862.1">
    <property type="nucleotide sequence ID" value="NZ_JXRP01000018.1"/>
</dbReference>
<dbReference type="PANTHER" id="PTHR37825:SF1">
    <property type="entry name" value="TRNA(MET) CYTIDINE ACETATE LIGASE"/>
    <property type="match status" value="1"/>
</dbReference>
<feature type="binding site" evidence="3">
    <location>
        <position position="161"/>
    </location>
    <ligand>
        <name>ATP</name>
        <dbReference type="ChEBI" id="CHEBI:30616"/>
    </ligand>
</feature>